<keyword evidence="2" id="KW-1185">Reference proteome</keyword>
<protein>
    <submittedName>
        <fullName evidence="1">Uncharacterized protein</fullName>
    </submittedName>
</protein>
<sequence length="105" mass="11287">MPGCAGNDRSASQRTCALASSIAITPPGFLARSRARRFRSAKESKPDKSKRLIVNRVRHASLDIEGAAGDPADDPENVYPLQPVGVHISRLPGPLNVRSSSINQR</sequence>
<evidence type="ECO:0000313" key="2">
    <source>
        <dbReference type="Proteomes" id="UP000027002"/>
    </source>
</evidence>
<dbReference type="GeneID" id="66068474"/>
<organism evidence="1 2">
    <name type="scientific">Ustilaginoidea virens</name>
    <name type="common">Rice false smut fungus</name>
    <name type="synonym">Villosiclava virens</name>
    <dbReference type="NCBI Taxonomy" id="1159556"/>
    <lineage>
        <taxon>Eukaryota</taxon>
        <taxon>Fungi</taxon>
        <taxon>Dikarya</taxon>
        <taxon>Ascomycota</taxon>
        <taxon>Pezizomycotina</taxon>
        <taxon>Sordariomycetes</taxon>
        <taxon>Hypocreomycetidae</taxon>
        <taxon>Hypocreales</taxon>
        <taxon>Clavicipitaceae</taxon>
        <taxon>Ustilaginoidea</taxon>
    </lineage>
</organism>
<dbReference type="AlphaFoldDB" id="A0A8E5HXP2"/>
<dbReference type="KEGG" id="uvi:66068474"/>
<dbReference type="EMBL" id="CP072759">
    <property type="protein sequence ID" value="QUC23456.1"/>
    <property type="molecule type" value="Genomic_DNA"/>
</dbReference>
<proteinExistence type="predicted"/>
<gene>
    <name evidence="1" type="ORF">UV8b_07697</name>
</gene>
<reference evidence="1" key="1">
    <citation type="submission" date="2020-03" db="EMBL/GenBank/DDBJ databases">
        <title>A mixture of massive structural variations and highly conserved coding sequences in Ustilaginoidea virens genome.</title>
        <authorList>
            <person name="Zhang K."/>
            <person name="Zhao Z."/>
            <person name="Zhang Z."/>
            <person name="Li Y."/>
            <person name="Hsiang T."/>
            <person name="Sun W."/>
        </authorList>
    </citation>
    <scope>NUCLEOTIDE SEQUENCE</scope>
    <source>
        <strain evidence="1">UV-8b</strain>
    </source>
</reference>
<name>A0A8E5HXP2_USTVR</name>
<evidence type="ECO:0000313" key="1">
    <source>
        <dbReference type="EMBL" id="QUC23456.1"/>
    </source>
</evidence>
<dbReference type="Proteomes" id="UP000027002">
    <property type="component" value="Chromosome 7"/>
</dbReference>
<accession>A0A8E5HXP2</accession>
<dbReference type="RefSeq" id="XP_043001129.1">
    <property type="nucleotide sequence ID" value="XM_043145194.1"/>
</dbReference>